<dbReference type="InterPro" id="IPR051200">
    <property type="entry name" value="Host-pathogen_enzymatic-act"/>
</dbReference>
<dbReference type="NCBIfam" id="TIGR03907">
    <property type="entry name" value="QH_beta"/>
    <property type="match status" value="1"/>
</dbReference>
<feature type="chain" id="PRO_5012308842" evidence="1">
    <location>
        <begin position="22"/>
        <end position="358"/>
    </location>
</feature>
<sequence length="358" mass="39486">MRKSLLPLLASVAMLATPAIARDFILAPARPDKLIVVDAQDMKVVNTITVEDAGPTPMVPIVAPDGKYAYSTINKTESFVKIDLETGETVARVDLSSPEERVKSLFGFALSPDGKTLAVYESPVKLDLTHYEVQPTRIALFDTETMQETARFEAPRQITVLAYSTDGTRIYGLGRNMHVMDATTGELIEDLPIQSWRPETYTQPDVLAVWSQYESSHVMSVPFYTALTAKDPADPEAYRTGMLTMDLDSGQMSMREVRIMDVFYFSTAVSPDKTRAYGAYNVLESFDLESNQSIKRVSLPHSYYSVNVSTDGSTVWLGGALGDLAAYDAQTLEKKGQVDLPGNASMSLASVRLFTREE</sequence>
<feature type="signal peptide" evidence="1">
    <location>
        <begin position="1"/>
        <end position="21"/>
    </location>
</feature>
<evidence type="ECO:0000256" key="1">
    <source>
        <dbReference type="SAM" id="SignalP"/>
    </source>
</evidence>
<keyword evidence="1" id="KW-0732">Signal</keyword>
<organism evidence="2 3">
    <name type="scientific">Paracoccus seriniphilus</name>
    <dbReference type="NCBI Taxonomy" id="184748"/>
    <lineage>
        <taxon>Bacteria</taxon>
        <taxon>Pseudomonadati</taxon>
        <taxon>Pseudomonadota</taxon>
        <taxon>Alphaproteobacteria</taxon>
        <taxon>Rhodobacterales</taxon>
        <taxon>Paracoccaceae</taxon>
        <taxon>Paracoccus</taxon>
    </lineage>
</organism>
<name>A0A239Q328_9RHOB</name>
<proteinExistence type="predicted"/>
<dbReference type="Gene3D" id="2.130.10.10">
    <property type="entry name" value="YVTN repeat-like/Quinoprotein amine dehydrogenase"/>
    <property type="match status" value="1"/>
</dbReference>
<dbReference type="AlphaFoldDB" id="A0A239Q328"/>
<dbReference type="PANTHER" id="PTHR47197">
    <property type="entry name" value="PROTEIN NIRF"/>
    <property type="match status" value="1"/>
</dbReference>
<dbReference type="InterPro" id="IPR015943">
    <property type="entry name" value="WD40/YVTN_repeat-like_dom_sf"/>
</dbReference>
<protein>
    <submittedName>
        <fullName evidence="2">Quinohemoprotein amine dehydrogenase, beta subunit</fullName>
    </submittedName>
</protein>
<dbReference type="PANTHER" id="PTHR47197:SF3">
    <property type="entry name" value="DIHYDRO-HEME D1 DEHYDROGENASE"/>
    <property type="match status" value="1"/>
</dbReference>
<evidence type="ECO:0000313" key="3">
    <source>
        <dbReference type="Proteomes" id="UP000198307"/>
    </source>
</evidence>
<dbReference type="SUPFAM" id="SSF50969">
    <property type="entry name" value="YVTN repeat-like/Quinoprotein amine dehydrogenase"/>
    <property type="match status" value="1"/>
</dbReference>
<gene>
    <name evidence="2" type="ORF">SAMN05444959_11846</name>
</gene>
<evidence type="ECO:0000313" key="2">
    <source>
        <dbReference type="EMBL" id="SNT76337.1"/>
    </source>
</evidence>
<dbReference type="OrthoDB" id="5345984at2"/>
<dbReference type="InterPro" id="IPR011044">
    <property type="entry name" value="Quino_amine_DH_bsu"/>
</dbReference>
<accession>A0A239Q328</accession>
<dbReference type="RefSeq" id="WP_089345653.1">
    <property type="nucleotide sequence ID" value="NZ_CP067131.1"/>
</dbReference>
<dbReference type="InterPro" id="IPR023879">
    <property type="entry name" value="QH-AmDH_bsu"/>
</dbReference>
<reference evidence="2 3" key="1">
    <citation type="submission" date="2017-07" db="EMBL/GenBank/DDBJ databases">
        <authorList>
            <person name="Sun Z.S."/>
            <person name="Albrecht U."/>
            <person name="Echele G."/>
            <person name="Lee C.C."/>
        </authorList>
    </citation>
    <scope>NUCLEOTIDE SEQUENCE [LARGE SCALE GENOMIC DNA]</scope>
    <source>
        <strain evidence="2 3">DSM 14827</strain>
    </source>
</reference>
<dbReference type="Proteomes" id="UP000198307">
    <property type="component" value="Unassembled WGS sequence"/>
</dbReference>
<keyword evidence="3" id="KW-1185">Reference proteome</keyword>
<dbReference type="EMBL" id="FZQB01000018">
    <property type="protein sequence ID" value="SNT76337.1"/>
    <property type="molecule type" value="Genomic_DNA"/>
</dbReference>